<dbReference type="EMBL" id="AP013066">
    <property type="protein sequence ID" value="BAN35663.1"/>
    <property type="molecule type" value="Genomic_DNA"/>
</dbReference>
<evidence type="ECO:0000313" key="2">
    <source>
        <dbReference type="EMBL" id="BAN35663.1"/>
    </source>
</evidence>
<protein>
    <submittedName>
        <fullName evidence="2">Periplasmic copper-binding protein</fullName>
    </submittedName>
</protein>
<dbReference type="eggNOG" id="COG5569">
    <property type="taxonomic scope" value="Bacteria"/>
</dbReference>
<dbReference type="InterPro" id="IPR042230">
    <property type="entry name" value="CusF_sf"/>
</dbReference>
<name>S6ACK7_SULDS</name>
<dbReference type="KEGG" id="sdr:SCD_n01852"/>
<sequence length="100" mass="10434">MKKTLITLFAAATMLTAVSTVQAGDAANGKGTVNKIDAETSTLNISHEAIPAIKWPAMTMDFKVADKKALSGIKAGQAVTFGLTKDAKTGYVISHIEPAK</sequence>
<dbReference type="Gene3D" id="2.40.50.320">
    <property type="entry name" value="Copper binding periplasmic protein CusF"/>
    <property type="match status" value="1"/>
</dbReference>
<feature type="signal peptide" evidence="1">
    <location>
        <begin position="1"/>
        <end position="23"/>
    </location>
</feature>
<dbReference type="AlphaFoldDB" id="S6ACK7"/>
<dbReference type="Pfam" id="PF11604">
    <property type="entry name" value="CusF_Ec"/>
    <property type="match status" value="1"/>
</dbReference>
<keyword evidence="1" id="KW-0732">Signal</keyword>
<dbReference type="RefSeq" id="WP_009204855.1">
    <property type="nucleotide sequence ID" value="NC_022357.1"/>
</dbReference>
<proteinExistence type="predicted"/>
<accession>S6ACK7</accession>
<feature type="chain" id="PRO_5004535798" evidence="1">
    <location>
        <begin position="24"/>
        <end position="100"/>
    </location>
</feature>
<organism evidence="2 3">
    <name type="scientific">Sulfuricella denitrificans (strain DSM 22764 / NBRC 105220 / skB26)</name>
    <dbReference type="NCBI Taxonomy" id="1163617"/>
    <lineage>
        <taxon>Bacteria</taxon>
        <taxon>Pseudomonadati</taxon>
        <taxon>Pseudomonadota</taxon>
        <taxon>Betaproteobacteria</taxon>
        <taxon>Nitrosomonadales</taxon>
        <taxon>Sulfuricellaceae</taxon>
        <taxon>Sulfuricella</taxon>
    </lineage>
</organism>
<dbReference type="HOGENOM" id="CLU_140852_1_0_4"/>
<evidence type="ECO:0000256" key="1">
    <source>
        <dbReference type="SAM" id="SignalP"/>
    </source>
</evidence>
<reference evidence="2 3" key="1">
    <citation type="journal article" date="2012" name="Appl. Environ. Microbiol.">
        <title>Draft genome sequence of a psychrotolerant sulfur-oxidizing bacterium, Sulfuricella denitrificans skB26, and proteomic insights into cold adaptation.</title>
        <authorList>
            <person name="Watanabe T."/>
            <person name="Kojima H."/>
            <person name="Fukui M."/>
        </authorList>
    </citation>
    <scope>NUCLEOTIDE SEQUENCE [LARGE SCALE GENOMIC DNA]</scope>
    <source>
        <strain evidence="3">skB26</strain>
    </source>
</reference>
<dbReference type="STRING" id="1163617.SCD_n01852"/>
<gene>
    <name evidence="2" type="ORF">SCD_n01852</name>
</gene>
<evidence type="ECO:0000313" key="3">
    <source>
        <dbReference type="Proteomes" id="UP000015559"/>
    </source>
</evidence>
<dbReference type="Proteomes" id="UP000015559">
    <property type="component" value="Chromosome"/>
</dbReference>
<dbReference type="InterPro" id="IPR021647">
    <property type="entry name" value="CusF_Ec"/>
</dbReference>
<dbReference type="OrthoDB" id="9180744at2"/>
<keyword evidence="3" id="KW-1185">Reference proteome</keyword>